<evidence type="ECO:0000256" key="8">
    <source>
        <dbReference type="ARBA" id="ARBA00023136"/>
    </source>
</evidence>
<dbReference type="GO" id="GO:0051453">
    <property type="term" value="P:regulation of intracellular pH"/>
    <property type="evidence" value="ECO:0007669"/>
    <property type="project" value="TreeGrafter"/>
</dbReference>
<evidence type="ECO:0000256" key="10">
    <source>
        <dbReference type="SAM" id="MobiDB-lite"/>
    </source>
</evidence>
<keyword evidence="6" id="KW-0915">Sodium</keyword>
<dbReference type="Proteomes" id="UP000051330">
    <property type="component" value="Unassembled WGS sequence"/>
</dbReference>
<keyword evidence="7" id="KW-0406">Ion transport</keyword>
<feature type="transmembrane region" description="Helical" evidence="11">
    <location>
        <begin position="217"/>
        <end position="235"/>
    </location>
</feature>
<dbReference type="InterPro" id="IPR018422">
    <property type="entry name" value="Cation/H_exchanger_CPA1"/>
</dbReference>
<evidence type="ECO:0000259" key="12">
    <source>
        <dbReference type="Pfam" id="PF00999"/>
    </source>
</evidence>
<dbReference type="PATRIC" id="fig|1423792.3.peg.2367"/>
<dbReference type="EMBL" id="AZEC01000004">
    <property type="protein sequence ID" value="KRL13493.1"/>
    <property type="molecule type" value="Genomic_DNA"/>
</dbReference>
<evidence type="ECO:0000256" key="1">
    <source>
        <dbReference type="ARBA" id="ARBA00004651"/>
    </source>
</evidence>
<keyword evidence="8 11" id="KW-0472">Membrane</keyword>
<evidence type="ECO:0000256" key="3">
    <source>
        <dbReference type="ARBA" id="ARBA00022475"/>
    </source>
</evidence>
<dbReference type="GO" id="GO:0015386">
    <property type="term" value="F:potassium:proton antiporter activity"/>
    <property type="evidence" value="ECO:0007669"/>
    <property type="project" value="TreeGrafter"/>
</dbReference>
<feature type="transmembrane region" description="Helical" evidence="11">
    <location>
        <begin position="277"/>
        <end position="298"/>
    </location>
</feature>
<keyword evidence="2" id="KW-0813">Transport</keyword>
<evidence type="ECO:0000256" key="9">
    <source>
        <dbReference type="ARBA" id="ARBA00023201"/>
    </source>
</evidence>
<feature type="transmembrane region" description="Helical" evidence="11">
    <location>
        <begin position="85"/>
        <end position="107"/>
    </location>
</feature>
<evidence type="ECO:0000256" key="7">
    <source>
        <dbReference type="ARBA" id="ARBA00023065"/>
    </source>
</evidence>
<feature type="transmembrane region" description="Helical" evidence="11">
    <location>
        <begin position="389"/>
        <end position="411"/>
    </location>
</feature>
<dbReference type="GO" id="GO:0005886">
    <property type="term" value="C:plasma membrane"/>
    <property type="evidence" value="ECO:0007669"/>
    <property type="project" value="UniProtKB-SubCell"/>
</dbReference>
<comment type="subcellular location">
    <subcellularLocation>
        <location evidence="1">Cell membrane</location>
        <topology evidence="1">Multi-pass membrane protein</topology>
    </subcellularLocation>
</comment>
<dbReference type="GO" id="GO:0098719">
    <property type="term" value="P:sodium ion import across plasma membrane"/>
    <property type="evidence" value="ECO:0007669"/>
    <property type="project" value="TreeGrafter"/>
</dbReference>
<dbReference type="GO" id="GO:0015385">
    <property type="term" value="F:sodium:proton antiporter activity"/>
    <property type="evidence" value="ECO:0007669"/>
    <property type="project" value="InterPro"/>
</dbReference>
<keyword evidence="4 11" id="KW-0812">Transmembrane</keyword>
<evidence type="ECO:0000313" key="13">
    <source>
        <dbReference type="EMBL" id="KRL13493.1"/>
    </source>
</evidence>
<dbReference type="Pfam" id="PF00999">
    <property type="entry name" value="Na_H_Exchanger"/>
    <property type="match status" value="1"/>
</dbReference>
<protein>
    <submittedName>
        <fullName evidence="13">NhaP-type Na H and K H antiporter</fullName>
    </submittedName>
</protein>
<evidence type="ECO:0000313" key="14">
    <source>
        <dbReference type="Proteomes" id="UP000051330"/>
    </source>
</evidence>
<keyword evidence="5 11" id="KW-1133">Transmembrane helix</keyword>
<evidence type="ECO:0000256" key="2">
    <source>
        <dbReference type="ARBA" id="ARBA00022448"/>
    </source>
</evidence>
<dbReference type="AlphaFoldDB" id="A0A0R1N6L8"/>
<dbReference type="PANTHER" id="PTHR10110">
    <property type="entry name" value="SODIUM/HYDROGEN EXCHANGER"/>
    <property type="match status" value="1"/>
</dbReference>
<name>A0A0R1N6L8_9LACO</name>
<feature type="transmembrane region" description="Helical" evidence="11">
    <location>
        <begin position="241"/>
        <end position="265"/>
    </location>
</feature>
<keyword evidence="9" id="KW-0739">Sodium transport</keyword>
<evidence type="ECO:0000256" key="5">
    <source>
        <dbReference type="ARBA" id="ARBA00022989"/>
    </source>
</evidence>
<keyword evidence="3" id="KW-1003">Cell membrane</keyword>
<feature type="transmembrane region" description="Helical" evidence="11">
    <location>
        <begin position="352"/>
        <end position="377"/>
    </location>
</feature>
<gene>
    <name evidence="13" type="ORF">FD09_GL002329</name>
</gene>
<dbReference type="RefSeq" id="WP_057819527.1">
    <property type="nucleotide sequence ID" value="NZ_AZEC01000004.1"/>
</dbReference>
<keyword evidence="14" id="KW-1185">Reference proteome</keyword>
<accession>A0A0R1N6L8</accession>
<feature type="region of interest" description="Disordered" evidence="10">
    <location>
        <begin position="417"/>
        <end position="436"/>
    </location>
</feature>
<dbReference type="InterPro" id="IPR006153">
    <property type="entry name" value="Cation/H_exchanger_TM"/>
</dbReference>
<feature type="transmembrane region" description="Helical" evidence="11">
    <location>
        <begin position="185"/>
        <end position="205"/>
    </location>
</feature>
<feature type="transmembrane region" description="Helical" evidence="11">
    <location>
        <begin position="33"/>
        <end position="52"/>
    </location>
</feature>
<sequence>MQIALIEGVILLVSLVVLSNIISHYWVAVPISLIQITVGLILALFFAVKIPLESDWFTLLFIAPLLYNDGATFPKRQLWELKGPIITNAILLVFVATFVGGLFFHWLLPTVPLAAAFAFAAIMSPTDPIAVESIARRAKLPNYILHLVAGESLINDASGLIGFKYGVNATVSGVFNPTAAILDFFYISIVGALVGIVLALVFHALQAWLLNQGISDVLLHTILSLIVPFVVYLLSEEVFHASGVIAVVLAGIMASQRSVNFAAIPELRIVTKRTWQLVVYILNGLVFLILGIELPVAFGQTITDPGINTFKAVGYVGAFWLMLVLIRMGWTYGAALLYYWRTPNAQRPSVRTALLSGLSGVRGAISMAAVLSLPLTIEGGAPFPERSLLLFVAAGTVILSLVMAAVFLPLLSPGSGAFRSRGSSVNATEEEDDDTATAAEQSGGLLTNDQAQSYALRVAITALEGERHEENQQAVLNLIDEYERQLRQVGTNGDRRVSPTLAEDLRLRIISVQQERIALDRLWRENLIQATTYTQNVHRLRTQEADYAAMLDNRFHPWVASGRRLLARIKAILTRVSASNTRELDHPFYNEQLFVDRELAKGAIKGISKMSKTHAFQAADISPQTIYRVITRYRARIAHLKSLSSPRNDQYATQLKTLRQTALAAERSAVQEMFEAGRISPEMAAKMRQQINFAETLVLSSGDEPV</sequence>
<dbReference type="STRING" id="1423792.FD09_GL002329"/>
<feature type="transmembrane region" description="Helical" evidence="11">
    <location>
        <begin position="318"/>
        <end position="340"/>
    </location>
</feature>
<evidence type="ECO:0000256" key="6">
    <source>
        <dbReference type="ARBA" id="ARBA00023053"/>
    </source>
</evidence>
<dbReference type="PANTHER" id="PTHR10110:SF86">
    <property type="entry name" value="SODIUM_HYDROGEN EXCHANGER 7"/>
    <property type="match status" value="1"/>
</dbReference>
<evidence type="ECO:0000256" key="4">
    <source>
        <dbReference type="ARBA" id="ARBA00022692"/>
    </source>
</evidence>
<comment type="caution">
    <text evidence="13">The sequence shown here is derived from an EMBL/GenBank/DDBJ whole genome shotgun (WGS) entry which is preliminary data.</text>
</comment>
<feature type="transmembrane region" description="Helical" evidence="11">
    <location>
        <begin position="9"/>
        <end position="27"/>
    </location>
</feature>
<reference evidence="13 14" key="1">
    <citation type="journal article" date="2015" name="Genome Announc.">
        <title>Expanding the biotechnology potential of lactobacilli through comparative genomics of 213 strains and associated genera.</title>
        <authorList>
            <person name="Sun Z."/>
            <person name="Harris H.M."/>
            <person name="McCann A."/>
            <person name="Guo C."/>
            <person name="Argimon S."/>
            <person name="Zhang W."/>
            <person name="Yang X."/>
            <person name="Jeffery I.B."/>
            <person name="Cooney J.C."/>
            <person name="Kagawa T.F."/>
            <person name="Liu W."/>
            <person name="Song Y."/>
            <person name="Salvetti E."/>
            <person name="Wrobel A."/>
            <person name="Rasinkangas P."/>
            <person name="Parkhill J."/>
            <person name="Rea M.C."/>
            <person name="O'Sullivan O."/>
            <person name="Ritari J."/>
            <person name="Douillard F.P."/>
            <person name="Paul Ross R."/>
            <person name="Yang R."/>
            <person name="Briner A.E."/>
            <person name="Felis G.E."/>
            <person name="de Vos W.M."/>
            <person name="Barrangou R."/>
            <person name="Klaenhammer T.R."/>
            <person name="Caufield P.W."/>
            <person name="Cui Y."/>
            <person name="Zhang H."/>
            <person name="O'Toole P.W."/>
        </authorList>
    </citation>
    <scope>NUCLEOTIDE SEQUENCE [LARGE SCALE GENOMIC DNA]</scope>
    <source>
        <strain evidence="13 14">DSM 12744</strain>
    </source>
</reference>
<evidence type="ECO:0000256" key="11">
    <source>
        <dbReference type="SAM" id="Phobius"/>
    </source>
</evidence>
<feature type="domain" description="Cation/H+ exchanger transmembrane" evidence="12">
    <location>
        <begin position="18"/>
        <end position="408"/>
    </location>
</feature>
<proteinExistence type="predicted"/>
<dbReference type="Gene3D" id="6.10.140.1330">
    <property type="match status" value="1"/>
</dbReference>
<organism evidence="13 14">
    <name type="scientific">Schleiferilactobacillus perolens DSM 12744</name>
    <dbReference type="NCBI Taxonomy" id="1423792"/>
    <lineage>
        <taxon>Bacteria</taxon>
        <taxon>Bacillati</taxon>
        <taxon>Bacillota</taxon>
        <taxon>Bacilli</taxon>
        <taxon>Lactobacillales</taxon>
        <taxon>Lactobacillaceae</taxon>
        <taxon>Schleiferilactobacillus</taxon>
    </lineage>
</organism>